<feature type="non-terminal residue" evidence="1">
    <location>
        <position position="329"/>
    </location>
</feature>
<accession>A0A382IPH1</accession>
<dbReference type="InterPro" id="IPR012348">
    <property type="entry name" value="RNR-like"/>
</dbReference>
<dbReference type="AlphaFoldDB" id="A0A382IPH1"/>
<sequence>MDPDQVNDSLQWGVRAVPGPHGLTLRGINVGIYGDIPEESRDMTRRPRGAMPNPNLPRLDNYSINHKNELWADNAVDLYEESVQRRWLVEEDIPWTTVEPLDENLELAICQFCTELCHQASVEIDTLGQWLHKMNYSYHEVKVFLATQAFDAARHYEVFSKRAVYNGGCLGHESVGIVNRRIIECRSGWTETALYLYFLRGSLTTLLYRYGELYSKNPAEKLFFRLCLQDKSRHVAYGMAHVKYAIDSKGEDYSESLLRFISSAETDIALEFQDPILWEALAIIFGGGIDKISDGMRIVRGLKERYVSEYMKRMRWVGIDKTEDNLALD</sequence>
<dbReference type="EMBL" id="UINC01068690">
    <property type="protein sequence ID" value="SVC01496.1"/>
    <property type="molecule type" value="Genomic_DNA"/>
</dbReference>
<gene>
    <name evidence="1" type="ORF">METZ01_LOCUS254350</name>
</gene>
<reference evidence="1" key="1">
    <citation type="submission" date="2018-05" db="EMBL/GenBank/DDBJ databases">
        <authorList>
            <person name="Lanie J.A."/>
            <person name="Ng W.-L."/>
            <person name="Kazmierczak K.M."/>
            <person name="Andrzejewski T.M."/>
            <person name="Davidsen T.M."/>
            <person name="Wayne K.J."/>
            <person name="Tettelin H."/>
            <person name="Glass J.I."/>
            <person name="Rusch D."/>
            <person name="Podicherti R."/>
            <person name="Tsui H.-C.T."/>
            <person name="Winkler M.E."/>
        </authorList>
    </citation>
    <scope>NUCLEOTIDE SEQUENCE</scope>
</reference>
<dbReference type="InterPro" id="IPR009078">
    <property type="entry name" value="Ferritin-like_SF"/>
</dbReference>
<dbReference type="GO" id="GO:0016491">
    <property type="term" value="F:oxidoreductase activity"/>
    <property type="evidence" value="ECO:0007669"/>
    <property type="project" value="InterPro"/>
</dbReference>
<name>A0A382IPH1_9ZZZZ</name>
<evidence type="ECO:0000313" key="1">
    <source>
        <dbReference type="EMBL" id="SVC01496.1"/>
    </source>
</evidence>
<organism evidence="1">
    <name type="scientific">marine metagenome</name>
    <dbReference type="NCBI Taxonomy" id="408172"/>
    <lineage>
        <taxon>unclassified sequences</taxon>
        <taxon>metagenomes</taxon>
        <taxon>ecological metagenomes</taxon>
    </lineage>
</organism>
<dbReference type="Gene3D" id="1.10.620.20">
    <property type="entry name" value="Ribonucleotide Reductase, subunit A"/>
    <property type="match status" value="1"/>
</dbReference>
<dbReference type="SUPFAM" id="SSF47240">
    <property type="entry name" value="Ferritin-like"/>
    <property type="match status" value="1"/>
</dbReference>
<proteinExistence type="predicted"/>
<protein>
    <submittedName>
        <fullName evidence="1">Uncharacterized protein</fullName>
    </submittedName>
</protein>